<feature type="transmembrane region" description="Helical" evidence="7">
    <location>
        <begin position="73"/>
        <end position="92"/>
    </location>
</feature>
<feature type="transmembrane region" description="Helical" evidence="7">
    <location>
        <begin position="267"/>
        <end position="284"/>
    </location>
</feature>
<dbReference type="Proteomes" id="UP000440004">
    <property type="component" value="Unassembled WGS sequence"/>
</dbReference>
<reference evidence="9 10" key="1">
    <citation type="submission" date="2019-10" db="EMBL/GenBank/DDBJ databases">
        <title>Alkalibaculum tamaniensis sp.nov., a new alkaliphilic acetogen, isolated on methoxylated aromatics from a mud volcano.</title>
        <authorList>
            <person name="Khomyakova M.A."/>
            <person name="Merkel A.Y."/>
            <person name="Bonch-Osmolovskaya E.A."/>
            <person name="Slobodkin A.I."/>
        </authorList>
    </citation>
    <scope>NUCLEOTIDE SEQUENCE [LARGE SCALE GENOMIC DNA]</scope>
    <source>
        <strain evidence="9 10">M08DMB</strain>
    </source>
</reference>
<comment type="subcellular location">
    <subcellularLocation>
        <location evidence="1">Cell membrane</location>
        <topology evidence="1">Multi-pass membrane protein</topology>
    </subcellularLocation>
</comment>
<feature type="transmembrane region" description="Helical" evidence="7">
    <location>
        <begin position="98"/>
        <end position="121"/>
    </location>
</feature>
<gene>
    <name evidence="9" type="ORF">GC105_15835</name>
</gene>
<proteinExistence type="predicted"/>
<organism evidence="9 10">
    <name type="scientific">Alkalibaculum sporogenes</name>
    <dbReference type="NCBI Taxonomy" id="2655001"/>
    <lineage>
        <taxon>Bacteria</taxon>
        <taxon>Bacillati</taxon>
        <taxon>Bacillota</taxon>
        <taxon>Clostridia</taxon>
        <taxon>Eubacteriales</taxon>
        <taxon>Eubacteriaceae</taxon>
        <taxon>Alkalibaculum</taxon>
    </lineage>
</organism>
<dbReference type="GO" id="GO:0022857">
    <property type="term" value="F:transmembrane transporter activity"/>
    <property type="evidence" value="ECO:0007669"/>
    <property type="project" value="InterPro"/>
</dbReference>
<dbReference type="GO" id="GO:0005886">
    <property type="term" value="C:plasma membrane"/>
    <property type="evidence" value="ECO:0007669"/>
    <property type="project" value="UniProtKB-SubCell"/>
</dbReference>
<dbReference type="SUPFAM" id="SSF103473">
    <property type="entry name" value="MFS general substrate transporter"/>
    <property type="match status" value="1"/>
</dbReference>
<evidence type="ECO:0000256" key="7">
    <source>
        <dbReference type="SAM" id="Phobius"/>
    </source>
</evidence>
<dbReference type="InterPro" id="IPR011701">
    <property type="entry name" value="MFS"/>
</dbReference>
<protein>
    <submittedName>
        <fullName evidence="9">MFS transporter</fullName>
    </submittedName>
</protein>
<feature type="transmembrane region" description="Helical" evidence="7">
    <location>
        <begin position="39"/>
        <end position="61"/>
    </location>
</feature>
<feature type="transmembrane region" description="Helical" evidence="7">
    <location>
        <begin position="357"/>
        <end position="377"/>
    </location>
</feature>
<keyword evidence="4 7" id="KW-0812">Transmembrane</keyword>
<feature type="transmembrane region" description="Helical" evidence="7">
    <location>
        <begin position="201"/>
        <end position="219"/>
    </location>
</feature>
<evidence type="ECO:0000256" key="6">
    <source>
        <dbReference type="ARBA" id="ARBA00023136"/>
    </source>
</evidence>
<dbReference type="PANTHER" id="PTHR43124:SF3">
    <property type="entry name" value="CHLORAMPHENICOL EFFLUX PUMP RV0191"/>
    <property type="match status" value="1"/>
</dbReference>
<feature type="transmembrane region" description="Helical" evidence="7">
    <location>
        <begin position="321"/>
        <end position="345"/>
    </location>
</feature>
<dbReference type="RefSeq" id="WP_152806775.1">
    <property type="nucleotide sequence ID" value="NZ_WHNX01000050.1"/>
</dbReference>
<keyword evidence="3" id="KW-1003">Cell membrane</keyword>
<feature type="transmembrane region" description="Helical" evidence="7">
    <location>
        <begin position="239"/>
        <end position="260"/>
    </location>
</feature>
<dbReference type="Gene3D" id="1.20.1250.20">
    <property type="entry name" value="MFS general substrate transporter like domains"/>
    <property type="match status" value="1"/>
</dbReference>
<dbReference type="InterPro" id="IPR050189">
    <property type="entry name" value="MFS_Efflux_Transporters"/>
</dbReference>
<keyword evidence="10" id="KW-1185">Reference proteome</keyword>
<evidence type="ECO:0000313" key="10">
    <source>
        <dbReference type="Proteomes" id="UP000440004"/>
    </source>
</evidence>
<comment type="caution">
    <text evidence="9">The sequence shown here is derived from an EMBL/GenBank/DDBJ whole genome shotgun (WGS) entry which is preliminary data.</text>
</comment>
<dbReference type="PROSITE" id="PS50850">
    <property type="entry name" value="MFS"/>
    <property type="match status" value="1"/>
</dbReference>
<feature type="transmembrane region" description="Helical" evidence="7">
    <location>
        <begin position="158"/>
        <end position="180"/>
    </location>
</feature>
<keyword evidence="2" id="KW-0813">Transport</keyword>
<evidence type="ECO:0000313" key="9">
    <source>
        <dbReference type="EMBL" id="MPW27238.1"/>
    </source>
</evidence>
<evidence type="ECO:0000259" key="8">
    <source>
        <dbReference type="PROSITE" id="PS50850"/>
    </source>
</evidence>
<evidence type="ECO:0000256" key="5">
    <source>
        <dbReference type="ARBA" id="ARBA00022989"/>
    </source>
</evidence>
<dbReference type="PANTHER" id="PTHR43124">
    <property type="entry name" value="PURINE EFFLUX PUMP PBUE"/>
    <property type="match status" value="1"/>
</dbReference>
<dbReference type="EMBL" id="WHNX01000050">
    <property type="protein sequence ID" value="MPW27238.1"/>
    <property type="molecule type" value="Genomic_DNA"/>
</dbReference>
<dbReference type="PRINTS" id="PR01036">
    <property type="entry name" value="TCRTETB"/>
</dbReference>
<dbReference type="AlphaFoldDB" id="A0A6A7KCJ2"/>
<accession>A0A6A7KCJ2</accession>
<dbReference type="Pfam" id="PF07690">
    <property type="entry name" value="MFS_1"/>
    <property type="match status" value="1"/>
</dbReference>
<keyword evidence="5 7" id="KW-1133">Transmembrane helix</keyword>
<keyword evidence="6 7" id="KW-0472">Membrane</keyword>
<dbReference type="InterPro" id="IPR036259">
    <property type="entry name" value="MFS_trans_sf"/>
</dbReference>
<evidence type="ECO:0000256" key="2">
    <source>
        <dbReference type="ARBA" id="ARBA00022448"/>
    </source>
</evidence>
<feature type="transmembrane region" description="Helical" evidence="7">
    <location>
        <begin position="290"/>
        <end position="309"/>
    </location>
</feature>
<feature type="transmembrane region" description="Helical" evidence="7">
    <location>
        <begin position="133"/>
        <end position="152"/>
    </location>
</feature>
<evidence type="ECO:0000256" key="4">
    <source>
        <dbReference type="ARBA" id="ARBA00022692"/>
    </source>
</evidence>
<feature type="domain" description="Major facilitator superfamily (MFS) profile" evidence="8">
    <location>
        <begin position="6"/>
        <end position="381"/>
    </location>
</feature>
<sequence length="390" mass="40828">MKKNILLKIAILSVFFVQMGIGTITPAIASIGGAFPQIPFTTLLLVSTLSVIVSVPATVISGRIAGSVVKYKTLLIGGMILFIVGGIAPFFAQSNFGIILALRVVFGIGLGIVTPLGAAIIISFFEGEERAKVMGLSGVVANVGGILFQLLGGVAASVLWGYAFLVHGLGVITLVLVLFLPEPEKAPNRQSGEVAPKIPSIVYLYSISLLLLMALNYPILVNMSSVIQAYGMGDAASSAVVLTMFTVGGMLAGVVFAKLFGFFKQSVISVGLILMAASMAFMTFGTTLAFMFIAATLAGIGFSMILPTMMMSIGMKVNPTLVPIASGMIMGAMNVGGFLSAYMFAGLASLFGQVENIKFPFAFSMVCFSIIAVIVLIKQLQISAKEVIQQ</sequence>
<name>A0A6A7KCJ2_9FIRM</name>
<evidence type="ECO:0000256" key="1">
    <source>
        <dbReference type="ARBA" id="ARBA00004651"/>
    </source>
</evidence>
<dbReference type="InterPro" id="IPR020846">
    <property type="entry name" value="MFS_dom"/>
</dbReference>
<evidence type="ECO:0000256" key="3">
    <source>
        <dbReference type="ARBA" id="ARBA00022475"/>
    </source>
</evidence>